<proteinExistence type="predicted"/>
<dbReference type="PANTHER" id="PTHR21074">
    <property type="entry name" value="IQ AND UBIQUITIN-LIKE DOMAIN-CONTAINING PROTEIN"/>
    <property type="match status" value="1"/>
</dbReference>
<dbReference type="Pfam" id="PF00612">
    <property type="entry name" value="IQ"/>
    <property type="match status" value="1"/>
</dbReference>
<organism evidence="3 4">
    <name type="scientific">Tetraparma gracilis</name>
    <dbReference type="NCBI Taxonomy" id="2962635"/>
    <lineage>
        <taxon>Eukaryota</taxon>
        <taxon>Sar</taxon>
        <taxon>Stramenopiles</taxon>
        <taxon>Ochrophyta</taxon>
        <taxon>Bolidophyceae</taxon>
        <taxon>Parmales</taxon>
        <taxon>Triparmaceae</taxon>
        <taxon>Tetraparma</taxon>
    </lineage>
</organism>
<evidence type="ECO:0000259" key="2">
    <source>
        <dbReference type="Pfam" id="PF25805"/>
    </source>
</evidence>
<feature type="region of interest" description="Disordered" evidence="1">
    <location>
        <begin position="1"/>
        <end position="35"/>
    </location>
</feature>
<dbReference type="Proteomes" id="UP001165060">
    <property type="component" value="Unassembled WGS sequence"/>
</dbReference>
<reference evidence="3 4" key="1">
    <citation type="journal article" date="2023" name="Commun. Biol.">
        <title>Genome analysis of Parmales, the sister group of diatoms, reveals the evolutionary specialization of diatoms from phago-mixotrophs to photoautotrophs.</title>
        <authorList>
            <person name="Ban H."/>
            <person name="Sato S."/>
            <person name="Yoshikawa S."/>
            <person name="Yamada K."/>
            <person name="Nakamura Y."/>
            <person name="Ichinomiya M."/>
            <person name="Sato N."/>
            <person name="Blanc-Mathieu R."/>
            <person name="Endo H."/>
            <person name="Kuwata A."/>
            <person name="Ogata H."/>
        </authorList>
    </citation>
    <scope>NUCLEOTIDE SEQUENCE [LARGE SCALE GENOMIC DNA]</scope>
</reference>
<feature type="domain" description="IQ motif and ubiquitin-like" evidence="2">
    <location>
        <begin position="278"/>
        <end position="415"/>
    </location>
</feature>
<evidence type="ECO:0000313" key="4">
    <source>
        <dbReference type="Proteomes" id="UP001165060"/>
    </source>
</evidence>
<name>A0ABQ6M5K1_9STRA</name>
<gene>
    <name evidence="3" type="ORF">TeGR_g13571</name>
</gene>
<dbReference type="PANTHER" id="PTHR21074:SF0">
    <property type="entry name" value="IQ AND UBIQUITIN-LIKE DOMAIN-CONTAINING PROTEIN"/>
    <property type="match status" value="1"/>
</dbReference>
<dbReference type="EMBL" id="BRYB01003742">
    <property type="protein sequence ID" value="GMI19869.1"/>
    <property type="molecule type" value="Genomic_DNA"/>
</dbReference>
<evidence type="ECO:0000313" key="3">
    <source>
        <dbReference type="EMBL" id="GMI19869.1"/>
    </source>
</evidence>
<sequence>MSSPEVPETNSPLEGSTLPAGGSSDFPPYADPSYSMPEEITVKARLEDGSVTSFQVAIEKMPEGSTKPYYGGYRHTQTGLVYHHGAAQTAAVESKVKDISNLRNRDSQTYSLVTKSTQLVREAGTQMKRVDLHQDETLDLSVSPKPYFSANQLLDKQRATSLVIQCFWRGYVARKLAWEKRESIYQAQLARIKAQSDKVVAAGAVQKREIERRMNPKSVADFEILYNELETWRQAEHAKIRDSEAEGAAKKAMVADLLAKETKLLQTIDKLKAKALKSGREKRIDTMLDAMSKEKQWEGSNGIPINVSTPYTVRAKELAELYKGLVGKGPGGTGTTDDRLDVLLNVKWTVNEFDCALTRDIVELIEREADLLSRGRDGATLDGLRSRLGNLFLQFIETPEFCPEAARFLKVSNEYEVEPIFKTLAAPSNWT</sequence>
<dbReference type="Pfam" id="PF25805">
    <property type="entry name" value="IQUB"/>
    <property type="match status" value="1"/>
</dbReference>
<feature type="compositionally biased region" description="Polar residues" evidence="1">
    <location>
        <begin position="1"/>
        <end position="14"/>
    </location>
</feature>
<dbReference type="InterPro" id="IPR057887">
    <property type="entry name" value="IQUB_helical"/>
</dbReference>
<protein>
    <recommendedName>
        <fullName evidence="2">IQ motif and ubiquitin-like domain-containing protein</fullName>
    </recommendedName>
</protein>
<dbReference type="PROSITE" id="PS50096">
    <property type="entry name" value="IQ"/>
    <property type="match status" value="1"/>
</dbReference>
<dbReference type="InterPro" id="IPR000048">
    <property type="entry name" value="IQ_motif_EF-hand-BS"/>
</dbReference>
<evidence type="ECO:0000256" key="1">
    <source>
        <dbReference type="SAM" id="MobiDB-lite"/>
    </source>
</evidence>
<comment type="caution">
    <text evidence="3">The sequence shown here is derived from an EMBL/GenBank/DDBJ whole genome shotgun (WGS) entry which is preliminary data.</text>
</comment>
<dbReference type="InterPro" id="IPR037695">
    <property type="entry name" value="IQUB"/>
</dbReference>
<accession>A0ABQ6M5K1</accession>
<keyword evidence="4" id="KW-1185">Reference proteome</keyword>